<evidence type="ECO:0000313" key="1">
    <source>
        <dbReference type="EnsemblMetazoa" id="PPAI006970-PA"/>
    </source>
</evidence>
<sequence>MLGISHKYVPSPAEVTAAIAAAKQASANVLVAQQQVLAAKENVLSQQKLAAERETQASIAQQKSEAAAAIQRSEAAAAAQAVILAQQRLASAKAAVAHHQKIAAAKEAQAASALQSSAHAAAAEIQRTEHEASKLSTYQRNDAAAALHHVTATKDAALAPLTIGNNRQPTVTFSPVHYSSASWSPGFVTSATPSIAAYSSGPWSSALLPHRTGLGYWG</sequence>
<protein>
    <submittedName>
        <fullName evidence="1">Uncharacterized protein</fullName>
    </submittedName>
</protein>
<evidence type="ECO:0000313" key="2">
    <source>
        <dbReference type="Proteomes" id="UP000092462"/>
    </source>
</evidence>
<dbReference type="VEuPathDB" id="VectorBase:PPAPM1_002958"/>
<dbReference type="EMBL" id="AJVK01059190">
    <property type="status" value="NOT_ANNOTATED_CDS"/>
    <property type="molecule type" value="Genomic_DNA"/>
</dbReference>
<proteinExistence type="predicted"/>
<name>A0A1B0DG09_PHLPP</name>
<reference evidence="1" key="1">
    <citation type="submission" date="2022-08" db="UniProtKB">
        <authorList>
            <consortium name="EnsemblMetazoa"/>
        </authorList>
    </citation>
    <scope>IDENTIFICATION</scope>
    <source>
        <strain evidence="1">Israel</strain>
    </source>
</reference>
<dbReference type="VEuPathDB" id="VectorBase:PPAI006970"/>
<dbReference type="Proteomes" id="UP000092462">
    <property type="component" value="Unassembled WGS sequence"/>
</dbReference>
<dbReference type="AlphaFoldDB" id="A0A1B0DG09"/>
<accession>A0A1B0DG09</accession>
<keyword evidence="2" id="KW-1185">Reference proteome</keyword>
<dbReference type="EnsemblMetazoa" id="PPAI006970-RA">
    <property type="protein sequence ID" value="PPAI006970-PA"/>
    <property type="gene ID" value="PPAI006970"/>
</dbReference>
<organism evidence="1 2">
    <name type="scientific">Phlebotomus papatasi</name>
    <name type="common">Sandfly</name>
    <dbReference type="NCBI Taxonomy" id="29031"/>
    <lineage>
        <taxon>Eukaryota</taxon>
        <taxon>Metazoa</taxon>
        <taxon>Ecdysozoa</taxon>
        <taxon>Arthropoda</taxon>
        <taxon>Hexapoda</taxon>
        <taxon>Insecta</taxon>
        <taxon>Pterygota</taxon>
        <taxon>Neoptera</taxon>
        <taxon>Endopterygota</taxon>
        <taxon>Diptera</taxon>
        <taxon>Nematocera</taxon>
        <taxon>Psychodoidea</taxon>
        <taxon>Psychodidae</taxon>
        <taxon>Phlebotomus</taxon>
        <taxon>Phlebotomus</taxon>
    </lineage>
</organism>